<sequence>MIALAFTGCSSDDGGSGTTPIAGTHKLVLKAETSGSTIHHILYGYDDEMTSVSGISETSWTSPEITLPDNASVANFTANAVGATDASTLKLQVFVDGVLKKEEVGTGTILSVRTHHNLR</sequence>
<name>A0A501QE75_9FLAO</name>
<dbReference type="EMBL" id="VFJE01000052">
    <property type="protein sequence ID" value="TPD70684.1"/>
    <property type="molecule type" value="Genomic_DNA"/>
</dbReference>
<accession>A0A501QE75</accession>
<organism evidence="1 2">
    <name type="scientific">Flavobacterium microcysteis</name>
    <dbReference type="NCBI Taxonomy" id="2596891"/>
    <lineage>
        <taxon>Bacteria</taxon>
        <taxon>Pseudomonadati</taxon>
        <taxon>Bacteroidota</taxon>
        <taxon>Flavobacteriia</taxon>
        <taxon>Flavobacteriales</taxon>
        <taxon>Flavobacteriaceae</taxon>
        <taxon>Flavobacterium</taxon>
    </lineage>
</organism>
<evidence type="ECO:0000313" key="2">
    <source>
        <dbReference type="Proteomes" id="UP000319175"/>
    </source>
</evidence>
<reference evidence="1 2" key="1">
    <citation type="submission" date="2019-06" db="EMBL/GenBank/DDBJ databases">
        <title>Flavobacterium sp. MaA-Y11 from geoumgang.</title>
        <authorList>
            <person name="Jeong S."/>
        </authorList>
    </citation>
    <scope>NUCLEOTIDE SEQUENCE [LARGE SCALE GENOMIC DNA]</scope>
    <source>
        <strain evidence="1 2">MaA-Y11</strain>
    </source>
</reference>
<gene>
    <name evidence="1" type="ORF">FJA49_07010</name>
</gene>
<dbReference type="AlphaFoldDB" id="A0A501QE75"/>
<comment type="caution">
    <text evidence="1">The sequence shown here is derived from an EMBL/GenBank/DDBJ whole genome shotgun (WGS) entry which is preliminary data.</text>
</comment>
<keyword evidence="2" id="KW-1185">Reference proteome</keyword>
<evidence type="ECO:0000313" key="1">
    <source>
        <dbReference type="EMBL" id="TPD70684.1"/>
    </source>
</evidence>
<protein>
    <submittedName>
        <fullName evidence="1">Uncharacterized protein</fullName>
    </submittedName>
</protein>
<proteinExistence type="predicted"/>
<dbReference type="RefSeq" id="WP_140000249.1">
    <property type="nucleotide sequence ID" value="NZ_VFJE01000052.1"/>
</dbReference>
<dbReference type="OrthoDB" id="713675at2"/>
<dbReference type="Proteomes" id="UP000319175">
    <property type="component" value="Unassembled WGS sequence"/>
</dbReference>